<comment type="PTM">
    <text evidence="12">Is synthesized initially as an inactive proenzyme. Formation of the active enzyme involves a self-maturation process in which the active site pyruvoyl group is generated from an internal serine residue via an autocatalytic post-translational modification. Two non-identical subunits are generated from the proenzyme in this reaction, and the pyruvate is formed at the N-terminus of the alpha chain, which is derived from the carboxyl end of the proenzyme. The autoendoproteolytic cleavage occurs by a canonical serine protease mechanism, in which the side chain hydroxyl group of the serine supplies its oxygen atom to form the C-terminus of the beta chain, while the remainder of the serine residue undergoes an oxidative deamination to produce ammonia and the pyruvoyl prosthetic group on the alpha chain. During this reaction, the Ser that is part of the protease active site of the proenzyme becomes the pyruvoyl prosthetic group, which constitutes an essential element of the active site of the mature decarboxylase.</text>
</comment>
<feature type="active site" description="Charge relay system; for autoendoproteolytic cleavage activity" evidence="12">
    <location>
        <position position="242"/>
    </location>
</feature>
<keyword evidence="2 12" id="KW-1003">Cell membrane</keyword>
<keyword evidence="4 12" id="KW-0210">Decarboxylase</keyword>
<dbReference type="GO" id="GO:0004609">
    <property type="term" value="F:phosphatidylserine decarboxylase activity"/>
    <property type="evidence" value="ECO:0007669"/>
    <property type="project" value="UniProtKB-UniRule"/>
</dbReference>
<organism evidence="13 14">
    <name type="scientific">Candidatus Ruthia endofausta</name>
    <dbReference type="NCBI Taxonomy" id="2738852"/>
    <lineage>
        <taxon>Bacteria</taxon>
        <taxon>Pseudomonadati</taxon>
        <taxon>Pseudomonadota</taxon>
        <taxon>Gammaproteobacteria</taxon>
        <taxon>Candidatus Pseudothioglobaceae</taxon>
        <taxon>Candidatus Ruthturnera</taxon>
    </lineage>
</organism>
<evidence type="ECO:0000313" key="13">
    <source>
        <dbReference type="EMBL" id="QKQ23836.1"/>
    </source>
</evidence>
<dbReference type="Pfam" id="PF02666">
    <property type="entry name" value="PS_Dcarbxylase"/>
    <property type="match status" value="1"/>
</dbReference>
<comment type="catalytic activity">
    <reaction evidence="12">
        <text>a 1,2-diacyl-sn-glycero-3-phospho-L-serine + H(+) = a 1,2-diacyl-sn-glycero-3-phosphoethanolamine + CO2</text>
        <dbReference type="Rhea" id="RHEA:20828"/>
        <dbReference type="ChEBI" id="CHEBI:15378"/>
        <dbReference type="ChEBI" id="CHEBI:16526"/>
        <dbReference type="ChEBI" id="CHEBI:57262"/>
        <dbReference type="ChEBI" id="CHEBI:64612"/>
        <dbReference type="EC" id="4.1.1.65"/>
    </reaction>
</comment>
<reference evidence="13 14" key="1">
    <citation type="submission" date="2020-05" db="EMBL/GenBank/DDBJ databases">
        <title>Horizontal transmission and recombination maintain forever young bacterial symbiont genomes.</title>
        <authorList>
            <person name="Russell S.L."/>
            <person name="Pepper-Tunick E."/>
            <person name="Svedberg J."/>
            <person name="Byrne A."/>
            <person name="Ruelas Castillo J."/>
            <person name="Vollmers C."/>
            <person name="Beinart R.A."/>
            <person name="Corbett-Detig R."/>
        </authorList>
    </citation>
    <scope>NUCLEOTIDE SEQUENCE [LARGE SCALE GENOMIC DNA]</scope>
    <source>
        <strain evidence="13">JDF_Ridge</strain>
    </source>
</reference>
<dbReference type="KEGG" id="reo:HUE58_01240"/>
<comment type="pathway">
    <text evidence="12">Phospholipid metabolism; phosphatidylethanolamine biosynthesis; phosphatidylethanolamine from CDP-diacylglycerol: step 2/2.</text>
</comment>
<evidence type="ECO:0000256" key="4">
    <source>
        <dbReference type="ARBA" id="ARBA00022793"/>
    </source>
</evidence>
<gene>
    <name evidence="12 13" type="primary">psd</name>
    <name evidence="13" type="ORF">HUE58_01240</name>
</gene>
<dbReference type="EC" id="4.1.1.65" evidence="12"/>
<dbReference type="InterPro" id="IPR033177">
    <property type="entry name" value="PSD-B"/>
</dbReference>
<sequence length="270" mass="31409">MIWWQYVIPQHWLSKLMFRFARIKNVWLKDRFIAWFVRSYQVDLSEAVRENIEDYQHFNDFFTRALKPNARKISDSLIVCPVDGKVSKVGNINNTQIIQAKNHRYSVRQLLGNDARSVEFKAGFFATIYLSPKDYHRIHMPYDGELISMSYIPGDLFSVNQITAENLDGLFARNERIVCYFETEFGLCVFVLVGAIFVGSMQTVWHGQINPPYQKQIQHFDYSNENISLKKGQELGRFNMGSTVIMLMPNQANKFSLKKAEVVRMGQALV</sequence>
<evidence type="ECO:0000256" key="6">
    <source>
        <dbReference type="ARBA" id="ARBA00023136"/>
    </source>
</evidence>
<keyword evidence="11 12" id="KW-0670">Pyruvate</keyword>
<evidence type="ECO:0000256" key="2">
    <source>
        <dbReference type="ARBA" id="ARBA00022475"/>
    </source>
</evidence>
<dbReference type="PANTHER" id="PTHR10067">
    <property type="entry name" value="PHOSPHATIDYLSERINE DECARBOXYLASE"/>
    <property type="match status" value="1"/>
</dbReference>
<dbReference type="NCBIfam" id="TIGR00163">
    <property type="entry name" value="PS_decarb"/>
    <property type="match status" value="1"/>
</dbReference>
<comment type="pathway">
    <text evidence="1">Lipid metabolism.</text>
</comment>
<feature type="modified residue" description="Pyruvic acid (Ser); by autocatalysis" evidence="12">
    <location>
        <position position="242"/>
    </location>
</feature>
<keyword evidence="8 12" id="KW-0594">Phospholipid biosynthesis</keyword>
<evidence type="ECO:0000256" key="3">
    <source>
        <dbReference type="ARBA" id="ARBA00022516"/>
    </source>
</evidence>
<keyword evidence="7 12" id="KW-0865">Zymogen</keyword>
<feature type="active site" description="Charge relay system; for autoendoproteolytic cleavage activity" evidence="12">
    <location>
        <position position="139"/>
    </location>
</feature>
<name>A0A6N0HND1_9GAMM</name>
<evidence type="ECO:0000256" key="11">
    <source>
        <dbReference type="ARBA" id="ARBA00023317"/>
    </source>
</evidence>
<dbReference type="InterPro" id="IPR003817">
    <property type="entry name" value="PS_Dcarbxylase"/>
</dbReference>
<feature type="active site" description="Schiff-base intermediate with substrate; via pyruvic acid; for decarboxylase activity" evidence="12">
    <location>
        <position position="242"/>
    </location>
</feature>
<comment type="subcellular location">
    <subcellularLocation>
        <location evidence="12">Cell membrane</location>
        <topology evidence="12">Peripheral membrane protein</topology>
    </subcellularLocation>
</comment>
<feature type="active site" description="Charge relay system; for autoendoproteolytic cleavage activity" evidence="12">
    <location>
        <position position="83"/>
    </location>
</feature>
<keyword evidence="5 12" id="KW-0443">Lipid metabolism</keyword>
<accession>A0A6N0HND1</accession>
<evidence type="ECO:0000256" key="7">
    <source>
        <dbReference type="ARBA" id="ARBA00023145"/>
    </source>
</evidence>
<dbReference type="Proteomes" id="UP000509429">
    <property type="component" value="Chromosome"/>
</dbReference>
<dbReference type="UniPathway" id="UPA00558">
    <property type="reaction ID" value="UER00616"/>
</dbReference>
<dbReference type="HAMAP" id="MF_00662">
    <property type="entry name" value="PS_decarb_PSD_B_type1"/>
    <property type="match status" value="1"/>
</dbReference>
<feature type="chain" id="PRO_5027185005" description="Phosphatidylserine decarboxylase beta chain" evidence="12">
    <location>
        <begin position="1"/>
        <end position="241"/>
    </location>
</feature>
<dbReference type="InterPro" id="IPR033178">
    <property type="entry name" value="PSD_type1_pro"/>
</dbReference>
<comment type="function">
    <text evidence="12">Catalyzes the formation of phosphatidylethanolamine (PtdEtn) from phosphatidylserine (PtdSer).</text>
</comment>
<evidence type="ECO:0000256" key="8">
    <source>
        <dbReference type="ARBA" id="ARBA00023209"/>
    </source>
</evidence>
<evidence type="ECO:0000256" key="9">
    <source>
        <dbReference type="ARBA" id="ARBA00023239"/>
    </source>
</evidence>
<keyword evidence="9 12" id="KW-0456">Lyase</keyword>
<evidence type="ECO:0000256" key="1">
    <source>
        <dbReference type="ARBA" id="ARBA00005189"/>
    </source>
</evidence>
<comment type="similarity">
    <text evidence="12">Belongs to the phosphatidylserine decarboxylase family. PSD-B subfamily. Prokaryotic type I sub-subfamily.</text>
</comment>
<dbReference type="EMBL" id="CP054490">
    <property type="protein sequence ID" value="QKQ23836.1"/>
    <property type="molecule type" value="Genomic_DNA"/>
</dbReference>
<dbReference type="AlphaFoldDB" id="A0A6N0HND1"/>
<evidence type="ECO:0000256" key="12">
    <source>
        <dbReference type="HAMAP-Rule" id="MF_00662"/>
    </source>
</evidence>
<dbReference type="GO" id="GO:0006646">
    <property type="term" value="P:phosphatidylethanolamine biosynthetic process"/>
    <property type="evidence" value="ECO:0007669"/>
    <property type="project" value="UniProtKB-UniRule"/>
</dbReference>
<evidence type="ECO:0000256" key="5">
    <source>
        <dbReference type="ARBA" id="ARBA00023098"/>
    </source>
</evidence>
<keyword evidence="14" id="KW-1185">Reference proteome</keyword>
<keyword evidence="6 12" id="KW-0472">Membrane</keyword>
<comment type="subunit">
    <text evidence="12">Heterodimer of a large membrane-associated beta subunit and a small pyruvoyl-containing alpha subunit.</text>
</comment>
<feature type="chain" id="PRO_5027185006" description="Phosphatidylserine decarboxylase alpha chain" evidence="12">
    <location>
        <begin position="242"/>
        <end position="270"/>
    </location>
</feature>
<proteinExistence type="inferred from homology"/>
<protein>
    <recommendedName>
        <fullName evidence="12">Phosphatidylserine decarboxylase proenzyme</fullName>
        <ecNumber evidence="12">4.1.1.65</ecNumber>
    </recommendedName>
    <component>
        <recommendedName>
            <fullName evidence="12">Phosphatidylserine decarboxylase alpha chain</fullName>
        </recommendedName>
    </component>
    <component>
        <recommendedName>
            <fullName evidence="12">Phosphatidylserine decarboxylase beta chain</fullName>
        </recommendedName>
    </component>
</protein>
<dbReference type="GO" id="GO:0005886">
    <property type="term" value="C:plasma membrane"/>
    <property type="evidence" value="ECO:0007669"/>
    <property type="project" value="UniProtKB-SubCell"/>
</dbReference>
<feature type="site" description="Cleavage (non-hydrolytic); by autocatalysis" evidence="12">
    <location>
        <begin position="241"/>
        <end position="242"/>
    </location>
</feature>
<evidence type="ECO:0000256" key="10">
    <source>
        <dbReference type="ARBA" id="ARBA00023264"/>
    </source>
</evidence>
<dbReference type="PANTHER" id="PTHR10067:SF6">
    <property type="entry name" value="PHOSPHATIDYLSERINE DECARBOXYLASE PROENZYME, MITOCHONDRIAL"/>
    <property type="match status" value="1"/>
</dbReference>
<keyword evidence="10 12" id="KW-1208">Phospholipid metabolism</keyword>
<comment type="cofactor">
    <cofactor evidence="12">
        <name>pyruvate</name>
        <dbReference type="ChEBI" id="CHEBI:15361"/>
    </cofactor>
    <text evidence="12">Binds 1 pyruvoyl group covalently per subunit.</text>
</comment>
<evidence type="ECO:0000313" key="14">
    <source>
        <dbReference type="Proteomes" id="UP000509429"/>
    </source>
</evidence>
<keyword evidence="3 12" id="KW-0444">Lipid biosynthesis</keyword>